<evidence type="ECO:0000313" key="4">
    <source>
        <dbReference type="Proteomes" id="UP000077266"/>
    </source>
</evidence>
<gene>
    <name evidence="3" type="ORF">EXIGLDRAFT_729417</name>
</gene>
<keyword evidence="4" id="KW-1185">Reference proteome</keyword>
<evidence type="ECO:0000313" key="3">
    <source>
        <dbReference type="EMBL" id="KZV97899.1"/>
    </source>
</evidence>
<protein>
    <recommendedName>
        <fullName evidence="2">F-box domain-containing protein</fullName>
    </recommendedName>
</protein>
<evidence type="ECO:0000259" key="2">
    <source>
        <dbReference type="Pfam" id="PF12937"/>
    </source>
</evidence>
<evidence type="ECO:0000256" key="1">
    <source>
        <dbReference type="SAM" id="MobiDB-lite"/>
    </source>
</evidence>
<feature type="domain" description="F-box" evidence="2">
    <location>
        <begin position="29"/>
        <end position="94"/>
    </location>
</feature>
<name>A0A166B4U2_EXIGL</name>
<dbReference type="Gene3D" id="1.20.1280.50">
    <property type="match status" value="1"/>
</dbReference>
<dbReference type="InterPro" id="IPR032675">
    <property type="entry name" value="LRR_dom_sf"/>
</dbReference>
<dbReference type="CDD" id="cd09917">
    <property type="entry name" value="F-box_SF"/>
    <property type="match status" value="1"/>
</dbReference>
<proteinExistence type="predicted"/>
<dbReference type="EMBL" id="KV425924">
    <property type="protein sequence ID" value="KZV97899.1"/>
    <property type="molecule type" value="Genomic_DNA"/>
</dbReference>
<dbReference type="Proteomes" id="UP000077266">
    <property type="component" value="Unassembled WGS sequence"/>
</dbReference>
<dbReference type="Gene3D" id="3.80.10.10">
    <property type="entry name" value="Ribonuclease Inhibitor"/>
    <property type="match status" value="1"/>
</dbReference>
<sequence>MLARLTSRLPKRDSGTRKTHNNTPSSCASRLPPEILLCIFGYLQRYPLDWRTEILRNRLPEHISKTRNDLRAAYLVCRAWRDCAAPLLYSGVYLRTARQLFALLRTLNHWPASSALIRSIRLPDEDLPENSPVSQLFYPRKRRLRNIGRAVETLLEQCSQTTTIVFCVNTRNMAFIRGFYETAAQLERVEFAAGQHITSIFRDPLRPRFPRGSLLADPIMKHLKLRELFLWPTEDLHFPQLRSLHIYFCVSQPGWLRTILEHSPNLEVLYLEKFYVSEIIHWDVDELRAGAPSLRELRFDWTQSDIGSGFGFLARLTVLEISLRCLTQGAIEFSLPPTLETLILSSRGVIPSSGNPRNKLLTAVANVKRRLHGWKLHDTPRLATLRLTGDFMEWRLLQHWAMVSFLFGPYCRRLDVNLEVSLFCRNV</sequence>
<reference evidence="3 4" key="1">
    <citation type="journal article" date="2016" name="Mol. Biol. Evol.">
        <title>Comparative Genomics of Early-Diverging Mushroom-Forming Fungi Provides Insights into the Origins of Lignocellulose Decay Capabilities.</title>
        <authorList>
            <person name="Nagy L.G."/>
            <person name="Riley R."/>
            <person name="Tritt A."/>
            <person name="Adam C."/>
            <person name="Daum C."/>
            <person name="Floudas D."/>
            <person name="Sun H."/>
            <person name="Yadav J.S."/>
            <person name="Pangilinan J."/>
            <person name="Larsson K.H."/>
            <person name="Matsuura K."/>
            <person name="Barry K."/>
            <person name="Labutti K."/>
            <person name="Kuo R."/>
            <person name="Ohm R.A."/>
            <person name="Bhattacharya S.S."/>
            <person name="Shirouzu T."/>
            <person name="Yoshinaga Y."/>
            <person name="Martin F.M."/>
            <person name="Grigoriev I.V."/>
            <person name="Hibbett D.S."/>
        </authorList>
    </citation>
    <scope>NUCLEOTIDE SEQUENCE [LARGE SCALE GENOMIC DNA]</scope>
    <source>
        <strain evidence="3 4">HHB12029</strain>
    </source>
</reference>
<dbReference type="OrthoDB" id="3145604at2759"/>
<dbReference type="SUPFAM" id="SSF52047">
    <property type="entry name" value="RNI-like"/>
    <property type="match status" value="1"/>
</dbReference>
<feature type="region of interest" description="Disordered" evidence="1">
    <location>
        <begin position="1"/>
        <end position="27"/>
    </location>
</feature>
<dbReference type="AlphaFoldDB" id="A0A166B4U2"/>
<accession>A0A166B4U2</accession>
<dbReference type="Pfam" id="PF12937">
    <property type="entry name" value="F-box-like"/>
    <property type="match status" value="1"/>
</dbReference>
<dbReference type="InParanoid" id="A0A166B4U2"/>
<dbReference type="InterPro" id="IPR001810">
    <property type="entry name" value="F-box_dom"/>
</dbReference>
<organism evidence="3 4">
    <name type="scientific">Exidia glandulosa HHB12029</name>
    <dbReference type="NCBI Taxonomy" id="1314781"/>
    <lineage>
        <taxon>Eukaryota</taxon>
        <taxon>Fungi</taxon>
        <taxon>Dikarya</taxon>
        <taxon>Basidiomycota</taxon>
        <taxon>Agaricomycotina</taxon>
        <taxon>Agaricomycetes</taxon>
        <taxon>Auriculariales</taxon>
        <taxon>Exidiaceae</taxon>
        <taxon>Exidia</taxon>
    </lineage>
</organism>